<keyword evidence="3 7" id="KW-0812">Transmembrane</keyword>
<evidence type="ECO:0000256" key="2">
    <source>
        <dbReference type="ARBA" id="ARBA00022448"/>
    </source>
</evidence>
<comment type="subcellular location">
    <subcellularLocation>
        <location evidence="1">Endomembrane system</location>
        <topology evidence="1">Multi-pass membrane protein</topology>
    </subcellularLocation>
</comment>
<dbReference type="InterPro" id="IPR020846">
    <property type="entry name" value="MFS_dom"/>
</dbReference>
<feature type="transmembrane region" description="Helical" evidence="7">
    <location>
        <begin position="133"/>
        <end position="154"/>
    </location>
</feature>
<evidence type="ECO:0000259" key="8">
    <source>
        <dbReference type="PROSITE" id="PS50850"/>
    </source>
</evidence>
<organism evidence="9 10">
    <name type="scientific">Mycena albidolilacea</name>
    <dbReference type="NCBI Taxonomy" id="1033008"/>
    <lineage>
        <taxon>Eukaryota</taxon>
        <taxon>Fungi</taxon>
        <taxon>Dikarya</taxon>
        <taxon>Basidiomycota</taxon>
        <taxon>Agaricomycotina</taxon>
        <taxon>Agaricomycetes</taxon>
        <taxon>Agaricomycetidae</taxon>
        <taxon>Agaricales</taxon>
        <taxon>Marasmiineae</taxon>
        <taxon>Mycenaceae</taxon>
        <taxon>Mycena</taxon>
    </lineage>
</organism>
<dbReference type="Pfam" id="PF07690">
    <property type="entry name" value="MFS_1"/>
    <property type="match status" value="1"/>
</dbReference>
<keyword evidence="2" id="KW-0813">Transport</keyword>
<dbReference type="PANTHER" id="PTHR23501:SF191">
    <property type="entry name" value="VACUOLAR BASIC AMINO ACID TRANSPORTER 4"/>
    <property type="match status" value="1"/>
</dbReference>
<proteinExistence type="predicted"/>
<evidence type="ECO:0000256" key="6">
    <source>
        <dbReference type="SAM" id="MobiDB-lite"/>
    </source>
</evidence>
<evidence type="ECO:0000256" key="1">
    <source>
        <dbReference type="ARBA" id="ARBA00004127"/>
    </source>
</evidence>
<feature type="transmembrane region" description="Helical" evidence="7">
    <location>
        <begin position="371"/>
        <end position="390"/>
    </location>
</feature>
<dbReference type="GO" id="GO:0005886">
    <property type="term" value="C:plasma membrane"/>
    <property type="evidence" value="ECO:0007669"/>
    <property type="project" value="TreeGrafter"/>
</dbReference>
<keyword evidence="5 7" id="KW-0472">Membrane</keyword>
<sequence>MPEPTERDPLIPRAVVQANAHAEPDVKRRLGPLEISASNRRGILIGIWLANFLGSLNLTLVPTMMPSISSEFQKFHQASWLGTAYLLATCTFTPLYGRLCNVMGRRGANHTAIFFAAMGTLGCGLARNMESLILARFIAGIGGGGLFTTSSIIVSDMYTLRNRGLIQGWASCFSGLGMGLGGPFGGVITDLLGWRAAFLLQIPVFLTAFLLTQYNIRYVTPGKSKSTKEVLKRIDYFGSLTLLVSVGSLLVFLSTRYNESLPWSDARVIAPLVLAIVFFIAFLGVEIFVAPEPVMAPAMLRQRIPVLVSISNFLVGACNFSVTYFFPMWFQVVTLESASTAGLHLMPNSVSMSTGSVFAGWVMHRTGRFKTLNLTFGIFPTIGATLISLMREDSGPIQSWLSIIPLGFGNAVVLQTMLIALLANLPESQMAVGTGFGQLFRGIGQVGGVAISSAIFQSRLETELRKHIHTPNAEELIRQIRRNSAFVRTLEPEQQREARDSFSVALKTVYIFAACLTFTAYCVRLPIPDMDLDKAHARQRKPSATEGRRNSTVAPGGGGEPAAVASSSTTPPESDSPIDTDTETEHVEARPTGRRHRRRLSTFESMDGTMDLESDEVGGSARVVKPVT</sequence>
<dbReference type="Gene3D" id="1.20.1250.20">
    <property type="entry name" value="MFS general substrate transporter like domains"/>
    <property type="match status" value="1"/>
</dbReference>
<feature type="transmembrane region" description="Helical" evidence="7">
    <location>
        <begin position="504"/>
        <end position="521"/>
    </location>
</feature>
<dbReference type="PANTHER" id="PTHR23501">
    <property type="entry name" value="MAJOR FACILITATOR SUPERFAMILY"/>
    <property type="match status" value="1"/>
</dbReference>
<comment type="caution">
    <text evidence="9">The sequence shown here is derived from an EMBL/GenBank/DDBJ whole genome shotgun (WGS) entry which is preliminary data.</text>
</comment>
<evidence type="ECO:0000256" key="3">
    <source>
        <dbReference type="ARBA" id="ARBA00022692"/>
    </source>
</evidence>
<dbReference type="Proteomes" id="UP001218218">
    <property type="component" value="Unassembled WGS sequence"/>
</dbReference>
<dbReference type="EMBL" id="JARIHO010000137">
    <property type="protein sequence ID" value="KAJ7301361.1"/>
    <property type="molecule type" value="Genomic_DNA"/>
</dbReference>
<evidence type="ECO:0000256" key="7">
    <source>
        <dbReference type="SAM" id="Phobius"/>
    </source>
</evidence>
<feature type="transmembrane region" description="Helical" evidence="7">
    <location>
        <begin position="194"/>
        <end position="216"/>
    </location>
</feature>
<name>A0AAD6YXQ6_9AGAR</name>
<feature type="transmembrane region" description="Helical" evidence="7">
    <location>
        <begin position="236"/>
        <end position="257"/>
    </location>
</feature>
<dbReference type="GO" id="GO:0015174">
    <property type="term" value="F:basic amino acid transmembrane transporter activity"/>
    <property type="evidence" value="ECO:0007669"/>
    <property type="project" value="TreeGrafter"/>
</dbReference>
<dbReference type="SUPFAM" id="SSF103473">
    <property type="entry name" value="MFS general substrate transporter"/>
    <property type="match status" value="1"/>
</dbReference>
<feature type="transmembrane region" description="Helical" evidence="7">
    <location>
        <begin position="43"/>
        <end position="65"/>
    </location>
</feature>
<feature type="compositionally biased region" description="Low complexity" evidence="6">
    <location>
        <begin position="561"/>
        <end position="575"/>
    </location>
</feature>
<evidence type="ECO:0000256" key="5">
    <source>
        <dbReference type="ARBA" id="ARBA00023136"/>
    </source>
</evidence>
<accession>A0AAD6YXQ6</accession>
<feature type="transmembrane region" description="Helical" evidence="7">
    <location>
        <begin position="108"/>
        <end position="127"/>
    </location>
</feature>
<dbReference type="AlphaFoldDB" id="A0AAD6YXQ6"/>
<protein>
    <submittedName>
        <fullName evidence="9">Vacuolar amino acid permease</fullName>
    </submittedName>
</protein>
<dbReference type="CDD" id="cd17502">
    <property type="entry name" value="MFS_Azr1_MDR_like"/>
    <property type="match status" value="1"/>
</dbReference>
<dbReference type="GO" id="GO:0012505">
    <property type="term" value="C:endomembrane system"/>
    <property type="evidence" value="ECO:0007669"/>
    <property type="project" value="UniProtKB-SubCell"/>
</dbReference>
<feature type="transmembrane region" description="Helical" evidence="7">
    <location>
        <begin position="402"/>
        <end position="423"/>
    </location>
</feature>
<keyword evidence="4 7" id="KW-1133">Transmembrane helix</keyword>
<feature type="region of interest" description="Disordered" evidence="6">
    <location>
        <begin position="536"/>
        <end position="628"/>
    </location>
</feature>
<dbReference type="InterPro" id="IPR036259">
    <property type="entry name" value="MFS_trans_sf"/>
</dbReference>
<evidence type="ECO:0000313" key="10">
    <source>
        <dbReference type="Proteomes" id="UP001218218"/>
    </source>
</evidence>
<evidence type="ECO:0000256" key="4">
    <source>
        <dbReference type="ARBA" id="ARBA00022989"/>
    </source>
</evidence>
<dbReference type="PROSITE" id="PS50850">
    <property type="entry name" value="MFS"/>
    <property type="match status" value="1"/>
</dbReference>
<evidence type="ECO:0000313" key="9">
    <source>
        <dbReference type="EMBL" id="KAJ7301361.1"/>
    </source>
</evidence>
<feature type="transmembrane region" description="Helical" evidence="7">
    <location>
        <begin position="303"/>
        <end position="326"/>
    </location>
</feature>
<reference evidence="9" key="1">
    <citation type="submission" date="2023-03" db="EMBL/GenBank/DDBJ databases">
        <title>Massive genome expansion in bonnet fungi (Mycena s.s.) driven by repeated elements and novel gene families across ecological guilds.</title>
        <authorList>
            <consortium name="Lawrence Berkeley National Laboratory"/>
            <person name="Harder C.B."/>
            <person name="Miyauchi S."/>
            <person name="Viragh M."/>
            <person name="Kuo A."/>
            <person name="Thoen E."/>
            <person name="Andreopoulos B."/>
            <person name="Lu D."/>
            <person name="Skrede I."/>
            <person name="Drula E."/>
            <person name="Henrissat B."/>
            <person name="Morin E."/>
            <person name="Kohler A."/>
            <person name="Barry K."/>
            <person name="LaButti K."/>
            <person name="Morin E."/>
            <person name="Salamov A."/>
            <person name="Lipzen A."/>
            <person name="Mereny Z."/>
            <person name="Hegedus B."/>
            <person name="Baldrian P."/>
            <person name="Stursova M."/>
            <person name="Weitz H."/>
            <person name="Taylor A."/>
            <person name="Grigoriev I.V."/>
            <person name="Nagy L.G."/>
            <person name="Martin F."/>
            <person name="Kauserud H."/>
        </authorList>
    </citation>
    <scope>NUCLEOTIDE SEQUENCE</scope>
    <source>
        <strain evidence="9">CBHHK002</strain>
    </source>
</reference>
<feature type="transmembrane region" description="Helical" evidence="7">
    <location>
        <begin position="269"/>
        <end position="291"/>
    </location>
</feature>
<dbReference type="GO" id="GO:0000329">
    <property type="term" value="C:fungal-type vacuole membrane"/>
    <property type="evidence" value="ECO:0007669"/>
    <property type="project" value="TreeGrafter"/>
</dbReference>
<feature type="transmembrane region" description="Helical" evidence="7">
    <location>
        <begin position="166"/>
        <end position="188"/>
    </location>
</feature>
<feature type="transmembrane region" description="Helical" evidence="7">
    <location>
        <begin position="77"/>
        <end position="96"/>
    </location>
</feature>
<feature type="transmembrane region" description="Helical" evidence="7">
    <location>
        <begin position="346"/>
        <end position="364"/>
    </location>
</feature>
<gene>
    <name evidence="9" type="ORF">DFH08DRAFT_906993</name>
</gene>
<dbReference type="InterPro" id="IPR011701">
    <property type="entry name" value="MFS"/>
</dbReference>
<keyword evidence="10" id="KW-1185">Reference proteome</keyword>
<feature type="domain" description="Major facilitator superfamily (MFS) profile" evidence="8">
    <location>
        <begin position="43"/>
        <end position="531"/>
    </location>
</feature>